<name>A0A517SU28_9BACT</name>
<evidence type="ECO:0000313" key="2">
    <source>
        <dbReference type="Proteomes" id="UP000315003"/>
    </source>
</evidence>
<sequence length="59" mass="6187">MRITVLLTIVGIFLLGDVAKAGLITWDAGGDGVSLYQEANWTAIDGVAGTDPPSMEIPR</sequence>
<dbReference type="RefSeq" id="WP_145271622.1">
    <property type="nucleotide sequence ID" value="NZ_CP036272.1"/>
</dbReference>
<keyword evidence="2" id="KW-1185">Reference proteome</keyword>
<dbReference type="EMBL" id="CP036272">
    <property type="protein sequence ID" value="QDT59628.1"/>
    <property type="molecule type" value="Genomic_DNA"/>
</dbReference>
<reference evidence="1 2" key="1">
    <citation type="submission" date="2019-02" db="EMBL/GenBank/DDBJ databases">
        <title>Deep-cultivation of Planctomycetes and their phenomic and genomic characterization uncovers novel biology.</title>
        <authorList>
            <person name="Wiegand S."/>
            <person name="Jogler M."/>
            <person name="Boedeker C."/>
            <person name="Pinto D."/>
            <person name="Vollmers J."/>
            <person name="Rivas-Marin E."/>
            <person name="Kohn T."/>
            <person name="Peeters S.H."/>
            <person name="Heuer A."/>
            <person name="Rast P."/>
            <person name="Oberbeckmann S."/>
            <person name="Bunk B."/>
            <person name="Jeske O."/>
            <person name="Meyerdierks A."/>
            <person name="Storesund J.E."/>
            <person name="Kallscheuer N."/>
            <person name="Luecker S."/>
            <person name="Lage O.M."/>
            <person name="Pohl T."/>
            <person name="Merkel B.J."/>
            <person name="Hornburger P."/>
            <person name="Mueller R.-W."/>
            <person name="Bruemmer F."/>
            <person name="Labrenz M."/>
            <person name="Spormann A.M."/>
            <person name="Op den Camp H."/>
            <person name="Overmann J."/>
            <person name="Amann R."/>
            <person name="Jetten M.S.M."/>
            <person name="Mascher T."/>
            <person name="Medema M.H."/>
            <person name="Devos D.P."/>
            <person name="Kaster A.-K."/>
            <person name="Ovreas L."/>
            <person name="Rohde M."/>
            <person name="Galperin M.Y."/>
            <person name="Jogler C."/>
        </authorList>
    </citation>
    <scope>NUCLEOTIDE SEQUENCE [LARGE SCALE GENOMIC DNA]</scope>
    <source>
        <strain evidence="1 2">SV_7m_r</strain>
    </source>
</reference>
<evidence type="ECO:0000313" key="1">
    <source>
        <dbReference type="EMBL" id="QDT59628.1"/>
    </source>
</evidence>
<organism evidence="1 2">
    <name type="scientific">Stieleria bergensis</name>
    <dbReference type="NCBI Taxonomy" id="2528025"/>
    <lineage>
        <taxon>Bacteria</taxon>
        <taxon>Pseudomonadati</taxon>
        <taxon>Planctomycetota</taxon>
        <taxon>Planctomycetia</taxon>
        <taxon>Pirellulales</taxon>
        <taxon>Pirellulaceae</taxon>
        <taxon>Stieleria</taxon>
    </lineage>
</organism>
<gene>
    <name evidence="1" type="ORF">SV7mr_21370</name>
</gene>
<dbReference type="Proteomes" id="UP000315003">
    <property type="component" value="Chromosome"/>
</dbReference>
<dbReference type="AlphaFoldDB" id="A0A517SU28"/>
<protein>
    <submittedName>
        <fullName evidence="1">Uncharacterized protein</fullName>
    </submittedName>
</protein>
<proteinExistence type="predicted"/>
<accession>A0A517SU28</accession>